<gene>
    <name evidence="7" type="primary">utp7_1</name>
    <name evidence="8" type="synonym">utp7_0</name>
    <name evidence="7" type="ORF">CM83_12505</name>
    <name evidence="8" type="ORF">CM83_12507</name>
</gene>
<dbReference type="SMART" id="SM01033">
    <property type="entry name" value="BING4CT"/>
    <property type="match status" value="1"/>
</dbReference>
<dbReference type="GO" id="GO:0000462">
    <property type="term" value="P:maturation of SSU-rRNA from tricistronic rRNA transcript (SSU-rRNA, 5.8S rRNA, LSU-rRNA)"/>
    <property type="evidence" value="ECO:0007669"/>
    <property type="project" value="TreeGrafter"/>
</dbReference>
<dbReference type="SUPFAM" id="SSF50978">
    <property type="entry name" value="WD40 repeat-like"/>
    <property type="match status" value="1"/>
</dbReference>
<dbReference type="GO" id="GO:0030686">
    <property type="term" value="C:90S preribosome"/>
    <property type="evidence" value="ECO:0007669"/>
    <property type="project" value="TreeGrafter"/>
</dbReference>
<dbReference type="SMART" id="SM00320">
    <property type="entry name" value="WD40"/>
    <property type="match status" value="2"/>
</dbReference>
<reference evidence="7" key="1">
    <citation type="journal article" date="2014" name="PLoS ONE">
        <title>Transcriptome-Based Identification of ABC Transporters in the Western Tarnished Plant Bug Lygus hesperus.</title>
        <authorList>
            <person name="Hull J.J."/>
            <person name="Chaney K."/>
            <person name="Geib S.M."/>
            <person name="Fabrick J.A."/>
            <person name="Brent C.S."/>
            <person name="Walsh D."/>
            <person name="Lavine L.C."/>
        </authorList>
    </citation>
    <scope>NUCLEOTIDE SEQUENCE</scope>
</reference>
<dbReference type="InterPro" id="IPR015943">
    <property type="entry name" value="WD40/YVTN_repeat-like_dom_sf"/>
</dbReference>
<protein>
    <submittedName>
        <fullName evidence="7">Putative U3 small nucleolar RNA-associated protein 7</fullName>
    </submittedName>
</protein>
<evidence type="ECO:0000313" key="7">
    <source>
        <dbReference type="EMBL" id="JAG13953.1"/>
    </source>
</evidence>
<dbReference type="GO" id="GO:0032040">
    <property type="term" value="C:small-subunit processome"/>
    <property type="evidence" value="ECO:0007669"/>
    <property type="project" value="TreeGrafter"/>
</dbReference>
<dbReference type="Pfam" id="PF00400">
    <property type="entry name" value="WD40"/>
    <property type="match status" value="1"/>
</dbReference>
<keyword evidence="3" id="KW-0677">Repeat</keyword>
<keyword evidence="2 5" id="KW-0853">WD repeat</keyword>
<dbReference type="PANTHER" id="PTHR14085:SF3">
    <property type="entry name" value="WD REPEAT-CONTAINING PROTEIN 46"/>
    <property type="match status" value="1"/>
</dbReference>
<evidence type="ECO:0000256" key="1">
    <source>
        <dbReference type="ARBA" id="ARBA00004604"/>
    </source>
</evidence>
<evidence type="ECO:0000313" key="8">
    <source>
        <dbReference type="EMBL" id="JAG13954.1"/>
    </source>
</evidence>
<name>A0A0A9X569_LYGHE</name>
<dbReference type="EMBL" id="GBHO01029650">
    <property type="protein sequence ID" value="JAG13954.1"/>
    <property type="molecule type" value="Transcribed_RNA"/>
</dbReference>
<dbReference type="Gene3D" id="2.130.10.10">
    <property type="entry name" value="YVTN repeat-like/Quinoprotein amine dehydrogenase"/>
    <property type="match status" value="1"/>
</dbReference>
<evidence type="ECO:0000256" key="2">
    <source>
        <dbReference type="ARBA" id="ARBA00022574"/>
    </source>
</evidence>
<dbReference type="PROSITE" id="PS50294">
    <property type="entry name" value="WD_REPEATS_REGION"/>
    <property type="match status" value="1"/>
</dbReference>
<dbReference type="InterPro" id="IPR001680">
    <property type="entry name" value="WD40_rpt"/>
</dbReference>
<comment type="subcellular location">
    <subcellularLocation>
        <location evidence="1">Nucleus</location>
        <location evidence="1">Nucleolus</location>
    </subcellularLocation>
</comment>
<dbReference type="AlphaFoldDB" id="A0A0A9X569"/>
<feature type="repeat" description="WD" evidence="5">
    <location>
        <begin position="33"/>
        <end position="74"/>
    </location>
</feature>
<dbReference type="InterPro" id="IPR019775">
    <property type="entry name" value="WD40_repeat_CS"/>
</dbReference>
<dbReference type="InterPro" id="IPR012952">
    <property type="entry name" value="BING4_C_dom"/>
</dbReference>
<sequence>MVQNPQNAVLHLGHQNGTVTLWTPNLPQPVVKMLCHKSPVLDLQITGDGNYMCTSGLDSLVHVWDLRTYRKLHTYASLQPATTLAISQKNHLCIGSGSRLQIYDRGLLGKQVQPYMCEQFNGSRVTNCTFCPYEDVLSVCGEDFFKSLVVPGSGEPNFDTFVENPYQTSRQRRDLNVQR</sequence>
<dbReference type="PROSITE" id="PS00678">
    <property type="entry name" value="WD_REPEATS_1"/>
    <property type="match status" value="1"/>
</dbReference>
<dbReference type="InterPro" id="IPR040315">
    <property type="entry name" value="WDR46/Utp7"/>
</dbReference>
<evidence type="ECO:0000256" key="4">
    <source>
        <dbReference type="ARBA" id="ARBA00023242"/>
    </source>
</evidence>
<keyword evidence="4" id="KW-0539">Nucleus</keyword>
<evidence type="ECO:0000259" key="6">
    <source>
        <dbReference type="SMART" id="SM01033"/>
    </source>
</evidence>
<dbReference type="InterPro" id="IPR036322">
    <property type="entry name" value="WD40_repeat_dom_sf"/>
</dbReference>
<reference evidence="7" key="2">
    <citation type="submission" date="2014-07" db="EMBL/GenBank/DDBJ databases">
        <authorList>
            <person name="Hull J."/>
        </authorList>
    </citation>
    <scope>NUCLEOTIDE SEQUENCE</scope>
</reference>
<dbReference type="PANTHER" id="PTHR14085">
    <property type="entry name" value="WD-REPEAT PROTEIN BING4"/>
    <property type="match status" value="1"/>
</dbReference>
<feature type="domain" description="BING4 C-terminal" evidence="6">
    <location>
        <begin position="114"/>
        <end position="177"/>
    </location>
</feature>
<dbReference type="Pfam" id="PF08149">
    <property type="entry name" value="BING4CT"/>
    <property type="match status" value="1"/>
</dbReference>
<accession>A0A0A9X569</accession>
<dbReference type="EMBL" id="GBHO01029651">
    <property type="protein sequence ID" value="JAG13953.1"/>
    <property type="molecule type" value="Transcribed_RNA"/>
</dbReference>
<evidence type="ECO:0000256" key="5">
    <source>
        <dbReference type="PROSITE-ProRule" id="PRU00221"/>
    </source>
</evidence>
<dbReference type="PROSITE" id="PS50082">
    <property type="entry name" value="WD_REPEATS_2"/>
    <property type="match status" value="1"/>
</dbReference>
<proteinExistence type="predicted"/>
<evidence type="ECO:0000256" key="3">
    <source>
        <dbReference type="ARBA" id="ARBA00022737"/>
    </source>
</evidence>
<organism evidence="7">
    <name type="scientific">Lygus hesperus</name>
    <name type="common">Western plant bug</name>
    <dbReference type="NCBI Taxonomy" id="30085"/>
    <lineage>
        <taxon>Eukaryota</taxon>
        <taxon>Metazoa</taxon>
        <taxon>Ecdysozoa</taxon>
        <taxon>Arthropoda</taxon>
        <taxon>Hexapoda</taxon>
        <taxon>Insecta</taxon>
        <taxon>Pterygota</taxon>
        <taxon>Neoptera</taxon>
        <taxon>Paraneoptera</taxon>
        <taxon>Hemiptera</taxon>
        <taxon>Heteroptera</taxon>
        <taxon>Panheteroptera</taxon>
        <taxon>Cimicomorpha</taxon>
        <taxon>Miridae</taxon>
        <taxon>Mirini</taxon>
        <taxon>Lygus</taxon>
    </lineage>
</organism>